<sequence length="379" mass="42063">MSLRVTRRRRVTVRVLLMSELDLEFSASLTDDTGSFKLLELPPDLCKLIETAVENLRPLRLSIKGESGEDAVLCTDDATYTVRSVVLSNTILVVTPPPDSLGSVVIRDQVNEILELTPAVPKLHKISALLRGREYDDVHDSEDHPPLPEPGHLTYAAARATIQASDAEFAHGLRQQRILDIHGSLRPIAPSYLTTILETILNLLVSQSMAPRAVPVEDVAATLTDENEISRAVSMQAMAWFGEINNGVWTMDVESVLKEIGLGILRQHKDEPIAKDILLDKWRLAVGDTFEASVSLALLTGNYLVSPGTELLTYFPSSALPVDPASRFIDLFLTRPRWKADDIAPFLSDIAINTKDRDKLLLKYTRMTTDSQGVWYTKK</sequence>
<dbReference type="OrthoDB" id="276989at2759"/>
<dbReference type="GO" id="GO:0034088">
    <property type="term" value="P:maintenance of mitotic sister chromatid cohesion"/>
    <property type="evidence" value="ECO:0007669"/>
    <property type="project" value="TreeGrafter"/>
</dbReference>
<dbReference type="GO" id="GO:0000775">
    <property type="term" value="C:chromosome, centromeric region"/>
    <property type="evidence" value="ECO:0007669"/>
    <property type="project" value="TreeGrafter"/>
</dbReference>
<keyword evidence="4" id="KW-1185">Reference proteome</keyword>
<evidence type="ECO:0000313" key="4">
    <source>
        <dbReference type="Proteomes" id="UP000623467"/>
    </source>
</evidence>
<dbReference type="GO" id="GO:0000785">
    <property type="term" value="C:chromatin"/>
    <property type="evidence" value="ECO:0007669"/>
    <property type="project" value="TreeGrafter"/>
</dbReference>
<gene>
    <name evidence="3" type="ORF">MSAN_01455700</name>
</gene>
<dbReference type="PANTHER" id="PTHR13395:SF6">
    <property type="entry name" value="SISTER CHROMATID COHESION PROTEIN DCC1"/>
    <property type="match status" value="1"/>
</dbReference>
<comment type="similarity">
    <text evidence="1">Belongs to the DCC1 family.</text>
</comment>
<dbReference type="InterPro" id="IPR019128">
    <property type="entry name" value="Dcc1"/>
</dbReference>
<reference evidence="3" key="1">
    <citation type="submission" date="2020-05" db="EMBL/GenBank/DDBJ databases">
        <title>Mycena genomes resolve the evolution of fungal bioluminescence.</title>
        <authorList>
            <person name="Tsai I.J."/>
        </authorList>
    </citation>
    <scope>NUCLEOTIDE SEQUENCE</scope>
    <source>
        <strain evidence="3">160909Yilan</strain>
    </source>
</reference>
<dbReference type="EMBL" id="JACAZH010000011">
    <property type="protein sequence ID" value="KAF7355390.1"/>
    <property type="molecule type" value="Genomic_DNA"/>
</dbReference>
<evidence type="ECO:0000313" key="3">
    <source>
        <dbReference type="EMBL" id="KAF7355390.1"/>
    </source>
</evidence>
<name>A0A8H7CYX2_9AGAR</name>
<protein>
    <submittedName>
        <fullName evidence="3">Glutamine synthetase</fullName>
    </submittedName>
</protein>
<dbReference type="GO" id="GO:0031390">
    <property type="term" value="C:Ctf18 RFC-like complex"/>
    <property type="evidence" value="ECO:0007669"/>
    <property type="project" value="InterPro"/>
</dbReference>
<dbReference type="Pfam" id="PF09724">
    <property type="entry name" value="Dcc1"/>
    <property type="match status" value="1"/>
</dbReference>
<organism evidence="3 4">
    <name type="scientific">Mycena sanguinolenta</name>
    <dbReference type="NCBI Taxonomy" id="230812"/>
    <lineage>
        <taxon>Eukaryota</taxon>
        <taxon>Fungi</taxon>
        <taxon>Dikarya</taxon>
        <taxon>Basidiomycota</taxon>
        <taxon>Agaricomycotina</taxon>
        <taxon>Agaricomycetes</taxon>
        <taxon>Agaricomycetidae</taxon>
        <taxon>Agaricales</taxon>
        <taxon>Marasmiineae</taxon>
        <taxon>Mycenaceae</taxon>
        <taxon>Mycena</taxon>
    </lineage>
</organism>
<proteinExistence type="inferred from homology"/>
<evidence type="ECO:0000256" key="2">
    <source>
        <dbReference type="ARBA" id="ARBA00022705"/>
    </source>
</evidence>
<accession>A0A8H7CYX2</accession>
<keyword evidence="2" id="KW-0235">DNA replication</keyword>
<dbReference type="AlphaFoldDB" id="A0A8H7CYX2"/>
<dbReference type="GO" id="GO:0006260">
    <property type="term" value="P:DNA replication"/>
    <property type="evidence" value="ECO:0007669"/>
    <property type="project" value="UniProtKB-KW"/>
</dbReference>
<comment type="caution">
    <text evidence="3">The sequence shown here is derived from an EMBL/GenBank/DDBJ whole genome shotgun (WGS) entry which is preliminary data.</text>
</comment>
<evidence type="ECO:0000256" key="1">
    <source>
        <dbReference type="ARBA" id="ARBA00007017"/>
    </source>
</evidence>
<dbReference type="Proteomes" id="UP000623467">
    <property type="component" value="Unassembled WGS sequence"/>
</dbReference>
<dbReference type="PANTHER" id="PTHR13395">
    <property type="entry name" value="SISTER CHROMATID COHESION PROTEIN DCC1-RELATED"/>
    <property type="match status" value="1"/>
</dbReference>